<organism evidence="1 2">
    <name type="scientific">Candidatus Yanofskybacteria bacterium RIFCSPHIGHO2_01_FULL_48_25b</name>
    <dbReference type="NCBI Taxonomy" id="1802672"/>
    <lineage>
        <taxon>Bacteria</taxon>
        <taxon>Candidatus Yanofskyibacteriota</taxon>
    </lineage>
</organism>
<reference evidence="1 2" key="1">
    <citation type="journal article" date="2016" name="Nat. Commun.">
        <title>Thousands of microbial genomes shed light on interconnected biogeochemical processes in an aquifer system.</title>
        <authorList>
            <person name="Anantharaman K."/>
            <person name="Brown C.T."/>
            <person name="Hug L.A."/>
            <person name="Sharon I."/>
            <person name="Castelle C.J."/>
            <person name="Probst A.J."/>
            <person name="Thomas B.C."/>
            <person name="Singh A."/>
            <person name="Wilkins M.J."/>
            <person name="Karaoz U."/>
            <person name="Brodie E.L."/>
            <person name="Williams K.H."/>
            <person name="Hubbard S.S."/>
            <person name="Banfield J.F."/>
        </authorList>
    </citation>
    <scope>NUCLEOTIDE SEQUENCE [LARGE SCALE GENOMIC DNA]</scope>
</reference>
<accession>A0A1F8F0R0</accession>
<sequence length="86" mass="9951">MITRSARRRNRRRRMGEPAFRAMHRRFAANGVAMRLQAQIVTIEQARWEGKPLRDAKTGHFLGVRALYARLRKLAAPSPRRKLATA</sequence>
<protein>
    <submittedName>
        <fullName evidence="1">Uncharacterized protein</fullName>
    </submittedName>
</protein>
<name>A0A1F8F0R0_9BACT</name>
<gene>
    <name evidence="1" type="ORF">A2669_00095</name>
</gene>
<comment type="caution">
    <text evidence="1">The sequence shown here is derived from an EMBL/GenBank/DDBJ whole genome shotgun (WGS) entry which is preliminary data.</text>
</comment>
<proteinExistence type="predicted"/>
<dbReference type="Proteomes" id="UP000177605">
    <property type="component" value="Unassembled WGS sequence"/>
</dbReference>
<dbReference type="EMBL" id="MGJM01000010">
    <property type="protein sequence ID" value="OGN06722.1"/>
    <property type="molecule type" value="Genomic_DNA"/>
</dbReference>
<evidence type="ECO:0000313" key="1">
    <source>
        <dbReference type="EMBL" id="OGN06722.1"/>
    </source>
</evidence>
<dbReference type="AlphaFoldDB" id="A0A1F8F0R0"/>
<evidence type="ECO:0000313" key="2">
    <source>
        <dbReference type="Proteomes" id="UP000177605"/>
    </source>
</evidence>